<evidence type="ECO:0000256" key="15">
    <source>
        <dbReference type="ARBA" id="ARBA00047899"/>
    </source>
</evidence>
<dbReference type="Proteomes" id="UP001396334">
    <property type="component" value="Unassembled WGS sequence"/>
</dbReference>
<gene>
    <name evidence="22" type="ORF">V6N11_053519</name>
</gene>
<evidence type="ECO:0000256" key="8">
    <source>
        <dbReference type="ARBA" id="ARBA00022777"/>
    </source>
</evidence>
<accession>A0ABR2UDB6</accession>
<dbReference type="SMART" id="SM00108">
    <property type="entry name" value="B_lectin"/>
    <property type="match status" value="1"/>
</dbReference>
<evidence type="ECO:0000256" key="1">
    <source>
        <dbReference type="ARBA" id="ARBA00004167"/>
    </source>
</evidence>
<evidence type="ECO:0000256" key="18">
    <source>
        <dbReference type="PROSITE-ProRule" id="PRU10141"/>
    </source>
</evidence>
<reference evidence="22 23" key="1">
    <citation type="journal article" date="2024" name="G3 (Bethesda)">
        <title>Genome assembly of Hibiscus sabdariffa L. provides insights into metabolisms of medicinal natural products.</title>
        <authorList>
            <person name="Kim T."/>
        </authorList>
    </citation>
    <scope>NUCLEOTIDE SEQUENCE [LARGE SCALE GENOMIC DNA]</scope>
    <source>
        <strain evidence="22">TK-2024</strain>
        <tissue evidence="22">Old leaves</tissue>
    </source>
</reference>
<evidence type="ECO:0000313" key="22">
    <source>
        <dbReference type="EMBL" id="KAK9047681.1"/>
    </source>
</evidence>
<feature type="transmembrane region" description="Helical" evidence="19">
    <location>
        <begin position="43"/>
        <end position="67"/>
    </location>
</feature>
<evidence type="ECO:0000256" key="10">
    <source>
        <dbReference type="ARBA" id="ARBA00022989"/>
    </source>
</evidence>
<name>A0ABR2UDB6_9ROSI</name>
<feature type="binding site" evidence="18">
    <location>
        <position position="625"/>
    </location>
    <ligand>
        <name>ATP</name>
        <dbReference type="ChEBI" id="CHEBI:30616"/>
    </ligand>
</feature>
<evidence type="ECO:0000256" key="6">
    <source>
        <dbReference type="ARBA" id="ARBA00022729"/>
    </source>
</evidence>
<dbReference type="PROSITE" id="PS00107">
    <property type="entry name" value="PROTEIN_KINASE_ATP"/>
    <property type="match status" value="1"/>
</dbReference>
<evidence type="ECO:0000256" key="13">
    <source>
        <dbReference type="ARBA" id="ARBA00023170"/>
    </source>
</evidence>
<keyword evidence="14" id="KW-0325">Glycoprotein</keyword>
<dbReference type="PANTHER" id="PTHR47976">
    <property type="entry name" value="G-TYPE LECTIN S-RECEPTOR-LIKE SERINE/THREONINE-PROTEIN KINASE SD2-5"/>
    <property type="match status" value="1"/>
</dbReference>
<dbReference type="InterPro" id="IPR036426">
    <property type="entry name" value="Bulb-type_lectin_dom_sf"/>
</dbReference>
<dbReference type="CDD" id="cd14066">
    <property type="entry name" value="STKc_IRAK"/>
    <property type="match status" value="1"/>
</dbReference>
<dbReference type="PIRSF" id="PIRSF000641">
    <property type="entry name" value="SRK"/>
    <property type="match status" value="1"/>
</dbReference>
<dbReference type="InterPro" id="IPR000719">
    <property type="entry name" value="Prot_kinase_dom"/>
</dbReference>
<keyword evidence="5 19" id="KW-0812">Transmembrane</keyword>
<dbReference type="InterPro" id="IPR008271">
    <property type="entry name" value="Ser/Thr_kinase_AS"/>
</dbReference>
<dbReference type="Gene3D" id="2.90.10.10">
    <property type="entry name" value="Bulb-type lectin domain"/>
    <property type="match status" value="1"/>
</dbReference>
<organism evidence="22 23">
    <name type="scientific">Hibiscus sabdariffa</name>
    <name type="common">roselle</name>
    <dbReference type="NCBI Taxonomy" id="183260"/>
    <lineage>
        <taxon>Eukaryota</taxon>
        <taxon>Viridiplantae</taxon>
        <taxon>Streptophyta</taxon>
        <taxon>Embryophyta</taxon>
        <taxon>Tracheophyta</taxon>
        <taxon>Spermatophyta</taxon>
        <taxon>Magnoliopsida</taxon>
        <taxon>eudicotyledons</taxon>
        <taxon>Gunneridae</taxon>
        <taxon>Pentapetalae</taxon>
        <taxon>rosids</taxon>
        <taxon>malvids</taxon>
        <taxon>Malvales</taxon>
        <taxon>Malvaceae</taxon>
        <taxon>Malvoideae</taxon>
        <taxon>Hibiscus</taxon>
    </lineage>
</organism>
<evidence type="ECO:0000256" key="5">
    <source>
        <dbReference type="ARBA" id="ARBA00022692"/>
    </source>
</evidence>
<dbReference type="InterPro" id="IPR001480">
    <property type="entry name" value="Bulb-type_lectin_dom"/>
</dbReference>
<evidence type="ECO:0000256" key="16">
    <source>
        <dbReference type="ARBA" id="ARBA00048679"/>
    </source>
</evidence>
<keyword evidence="9 17" id="KW-0067">ATP-binding</keyword>
<evidence type="ECO:0000256" key="19">
    <source>
        <dbReference type="SAM" id="Phobius"/>
    </source>
</evidence>
<dbReference type="EC" id="2.7.11.1" evidence="17"/>
<comment type="catalytic activity">
    <reaction evidence="16 17">
        <text>L-seryl-[protein] + ATP = O-phospho-L-seryl-[protein] + ADP + H(+)</text>
        <dbReference type="Rhea" id="RHEA:17989"/>
        <dbReference type="Rhea" id="RHEA-COMP:9863"/>
        <dbReference type="Rhea" id="RHEA-COMP:11604"/>
        <dbReference type="ChEBI" id="CHEBI:15378"/>
        <dbReference type="ChEBI" id="CHEBI:29999"/>
        <dbReference type="ChEBI" id="CHEBI:30616"/>
        <dbReference type="ChEBI" id="CHEBI:83421"/>
        <dbReference type="ChEBI" id="CHEBI:456216"/>
        <dbReference type="EC" id="2.7.11.1"/>
    </reaction>
</comment>
<evidence type="ECO:0000256" key="2">
    <source>
        <dbReference type="ARBA" id="ARBA00022527"/>
    </source>
</evidence>
<keyword evidence="10 19" id="KW-1133">Transmembrane helix</keyword>
<keyword evidence="2 17" id="KW-0723">Serine/threonine-protein kinase</keyword>
<evidence type="ECO:0000256" key="12">
    <source>
        <dbReference type="ARBA" id="ARBA00023157"/>
    </source>
</evidence>
<evidence type="ECO:0000256" key="14">
    <source>
        <dbReference type="ARBA" id="ARBA00023180"/>
    </source>
</evidence>
<evidence type="ECO:0000256" key="4">
    <source>
        <dbReference type="ARBA" id="ARBA00022679"/>
    </source>
</evidence>
<evidence type="ECO:0000259" key="20">
    <source>
        <dbReference type="PROSITE" id="PS50011"/>
    </source>
</evidence>
<keyword evidence="6" id="KW-0732">Signal</keyword>
<dbReference type="InterPro" id="IPR011009">
    <property type="entry name" value="Kinase-like_dom_sf"/>
</dbReference>
<sequence length="881" mass="99728">MLSRRGGTNCLPVVGAVRTRETSYKSYADWLPCRAIPASTTTIMACFGLMQSMIISGFFLSFVVALLPDSTLYFSNGNITSWTNNNQSLPQAIQFTDGSLARFILLKTETSTTGRFGFGFGFYYNFPYVGYCGLSIMFVDMLNGEVDLKGRPQVVWTANWNRPVGENATLKFNQGGYLSLIDEHDNEIWSAYSSGMSNIVGMSIDELGNMMLFDEIRQPVWESYQYPTDTLLVGQVIRVNQQLTSRSTSFHARQGLFNLSLNARAIVAFSVGDKVTQYLNIAPAMEDAVHGATQEDHHLKFVQFIMGGMGFYYQKQDRMEKRYVDAVSSSSNSTTIQFLRLDGDGGLRIYGWNPGEQWRSIFFWPNKSDECWIPLRCGRYGVCKWGTCGCPNGPDGKDYFTLRDYQHPNLGCREISPAIEVQNASTDYEMVHFGNLSYFGAFYAKWCYPWFSYTEESCKQACYEDTTCKAAFFVSKEITYEGYCYMYSDSEMLSLMGNPHEGGYYLSSYLKVTSLKLKANASSPPPGQGYTNSHSYPWRKTLLAAYSFLLTIVVLVAACFLLRKKINCARKRQKHLKSLISGSLKRFSYSEMSCATARFSTRLGRGGFGVVYKGVLKDGTMVAVKRLENTGEGGIEEFLAEVDTIGNIHHINLVKLIGFCIEKRHRILVYEYMSKGSLDKWIFHGCRLDWKTRKKIVLDIAKGLAYLHDDCRQRIAHLDVKPQNILLDDAFNAKVSDFGLSKLINRDESQVVTRMRGTLGYLAPEWQHARITVKADIYSFGIVVLEVVTGRMVLDYSQPDSDVCLLKLLKKKQVDNRVMDIIDPANEDVQPHFEEVNAMILLGLWCVNEDHTSRPSMNSVVKLLEQENMLSLFDTHFTNSL</sequence>
<feature type="transmembrane region" description="Helical" evidence="19">
    <location>
        <begin position="543"/>
        <end position="562"/>
    </location>
</feature>
<evidence type="ECO:0000256" key="17">
    <source>
        <dbReference type="PIRNR" id="PIRNR000641"/>
    </source>
</evidence>
<comment type="similarity">
    <text evidence="17">Belongs to the protein kinase superfamily. Ser/Thr protein kinase family.</text>
</comment>
<keyword evidence="23" id="KW-1185">Reference proteome</keyword>
<keyword evidence="13" id="KW-0675">Receptor</keyword>
<dbReference type="PROSITE" id="PS00108">
    <property type="entry name" value="PROTEIN_KINASE_ST"/>
    <property type="match status" value="1"/>
</dbReference>
<proteinExistence type="inferred from homology"/>
<comment type="caution">
    <text evidence="22">The sequence shown here is derived from an EMBL/GenBank/DDBJ whole genome shotgun (WGS) entry which is preliminary data.</text>
</comment>
<dbReference type="PANTHER" id="PTHR47976:SF66">
    <property type="entry name" value="G-TYPE LECTIN S-RECEPTOR-LIKE SERINE_THREONINE-PROTEIN KINASE SD2-5"/>
    <property type="match status" value="1"/>
</dbReference>
<evidence type="ECO:0000259" key="21">
    <source>
        <dbReference type="PROSITE" id="PS50927"/>
    </source>
</evidence>
<dbReference type="Pfam" id="PF00069">
    <property type="entry name" value="Pkinase"/>
    <property type="match status" value="1"/>
</dbReference>
<dbReference type="Gene3D" id="1.10.510.10">
    <property type="entry name" value="Transferase(Phosphotransferase) domain 1"/>
    <property type="match status" value="1"/>
</dbReference>
<feature type="domain" description="Protein kinase" evidence="20">
    <location>
        <begin position="597"/>
        <end position="870"/>
    </location>
</feature>
<dbReference type="InterPro" id="IPR017441">
    <property type="entry name" value="Protein_kinase_ATP_BS"/>
</dbReference>
<dbReference type="Gene3D" id="3.30.200.20">
    <property type="entry name" value="Phosphorylase Kinase, domain 1"/>
    <property type="match status" value="1"/>
</dbReference>
<keyword evidence="4 17" id="KW-0808">Transferase</keyword>
<evidence type="ECO:0000256" key="7">
    <source>
        <dbReference type="ARBA" id="ARBA00022741"/>
    </source>
</evidence>
<evidence type="ECO:0000256" key="3">
    <source>
        <dbReference type="ARBA" id="ARBA00022536"/>
    </source>
</evidence>
<comment type="subcellular location">
    <subcellularLocation>
        <location evidence="1">Membrane</location>
        <topology evidence="1">Single-pass membrane protein</topology>
    </subcellularLocation>
</comment>
<protein>
    <recommendedName>
        <fullName evidence="17">Receptor-like serine/threonine-protein kinase</fullName>
        <ecNumber evidence="17">2.7.11.1</ecNumber>
    </recommendedName>
</protein>
<keyword evidence="3" id="KW-0245">EGF-like domain</keyword>
<dbReference type="SUPFAM" id="SSF56112">
    <property type="entry name" value="Protein kinase-like (PK-like)"/>
    <property type="match status" value="1"/>
</dbReference>
<keyword evidence="12" id="KW-1015">Disulfide bond</keyword>
<keyword evidence="8 17" id="KW-0418">Kinase</keyword>
<evidence type="ECO:0000313" key="23">
    <source>
        <dbReference type="Proteomes" id="UP001396334"/>
    </source>
</evidence>
<dbReference type="PROSITE" id="PS50011">
    <property type="entry name" value="PROTEIN_KINASE_DOM"/>
    <property type="match status" value="1"/>
</dbReference>
<dbReference type="Pfam" id="PF01453">
    <property type="entry name" value="B_lectin"/>
    <property type="match status" value="1"/>
</dbReference>
<dbReference type="SUPFAM" id="SSF51110">
    <property type="entry name" value="alpha-D-mannose-specific plant lectins"/>
    <property type="match status" value="1"/>
</dbReference>
<keyword evidence="7 17" id="KW-0547">Nucleotide-binding</keyword>
<dbReference type="InterPro" id="IPR024171">
    <property type="entry name" value="SRK-like_kinase"/>
</dbReference>
<keyword evidence="11 19" id="KW-0472">Membrane</keyword>
<dbReference type="PROSITE" id="PS50927">
    <property type="entry name" value="BULB_LECTIN"/>
    <property type="match status" value="1"/>
</dbReference>
<dbReference type="InterPro" id="IPR051343">
    <property type="entry name" value="G-type_lectin_kinases/EP1-like"/>
</dbReference>
<dbReference type="EMBL" id="JBBPBN010000001">
    <property type="protein sequence ID" value="KAK9047681.1"/>
    <property type="molecule type" value="Genomic_DNA"/>
</dbReference>
<feature type="domain" description="Bulb-type lectin" evidence="21">
    <location>
        <begin position="102"/>
        <end position="225"/>
    </location>
</feature>
<comment type="catalytic activity">
    <reaction evidence="15 17">
        <text>L-threonyl-[protein] + ATP = O-phospho-L-threonyl-[protein] + ADP + H(+)</text>
        <dbReference type="Rhea" id="RHEA:46608"/>
        <dbReference type="Rhea" id="RHEA-COMP:11060"/>
        <dbReference type="Rhea" id="RHEA-COMP:11605"/>
        <dbReference type="ChEBI" id="CHEBI:15378"/>
        <dbReference type="ChEBI" id="CHEBI:30013"/>
        <dbReference type="ChEBI" id="CHEBI:30616"/>
        <dbReference type="ChEBI" id="CHEBI:61977"/>
        <dbReference type="ChEBI" id="CHEBI:456216"/>
        <dbReference type="EC" id="2.7.11.1"/>
    </reaction>
</comment>
<dbReference type="SMART" id="SM00220">
    <property type="entry name" value="S_TKc"/>
    <property type="match status" value="1"/>
</dbReference>
<evidence type="ECO:0000256" key="9">
    <source>
        <dbReference type="ARBA" id="ARBA00022840"/>
    </source>
</evidence>
<evidence type="ECO:0000256" key="11">
    <source>
        <dbReference type="ARBA" id="ARBA00023136"/>
    </source>
</evidence>